<dbReference type="Pfam" id="PF00753">
    <property type="entry name" value="Lactamase_B"/>
    <property type="match status" value="1"/>
</dbReference>
<dbReference type="OrthoDB" id="9802991at2"/>
<dbReference type="RefSeq" id="WP_148895756.1">
    <property type="nucleotide sequence ID" value="NZ_VNIB01000005.1"/>
</dbReference>
<dbReference type="GO" id="GO:0046872">
    <property type="term" value="F:metal ion binding"/>
    <property type="evidence" value="ECO:0007669"/>
    <property type="project" value="UniProtKB-KW"/>
</dbReference>
<evidence type="ECO:0000256" key="3">
    <source>
        <dbReference type="ARBA" id="ARBA00022801"/>
    </source>
</evidence>
<dbReference type="Gene3D" id="3.60.15.10">
    <property type="entry name" value="Ribonuclease Z/Hydroxyacylglutathione hydrolase-like"/>
    <property type="match status" value="1"/>
</dbReference>
<dbReference type="PANTHER" id="PTHR46233">
    <property type="entry name" value="HYDROXYACYLGLUTATHIONE HYDROLASE GLOC"/>
    <property type="match status" value="1"/>
</dbReference>
<keyword evidence="4" id="KW-0862">Zinc</keyword>
<dbReference type="GO" id="GO:0016787">
    <property type="term" value="F:hydrolase activity"/>
    <property type="evidence" value="ECO:0007669"/>
    <property type="project" value="UniProtKB-KW"/>
</dbReference>
<dbReference type="EMBL" id="VNIB01000005">
    <property type="protein sequence ID" value="TYO98825.1"/>
    <property type="molecule type" value="Genomic_DNA"/>
</dbReference>
<dbReference type="PANTHER" id="PTHR46233:SF3">
    <property type="entry name" value="HYDROXYACYLGLUTATHIONE HYDROLASE GLOC"/>
    <property type="match status" value="1"/>
</dbReference>
<dbReference type="AlphaFoldDB" id="A0A5D3WNB4"/>
<keyword evidence="2" id="KW-0479">Metal-binding</keyword>
<comment type="cofactor">
    <cofactor evidence="1">
        <name>Zn(2+)</name>
        <dbReference type="ChEBI" id="CHEBI:29105"/>
    </cofactor>
</comment>
<gene>
    <name evidence="6" type="ORF">EDC39_105194</name>
</gene>
<organism evidence="6 7">
    <name type="scientific">Geothermobacter ehrlichii</name>
    <dbReference type="NCBI Taxonomy" id="213224"/>
    <lineage>
        <taxon>Bacteria</taxon>
        <taxon>Pseudomonadati</taxon>
        <taxon>Thermodesulfobacteriota</taxon>
        <taxon>Desulfuromonadia</taxon>
        <taxon>Desulfuromonadales</taxon>
        <taxon>Geothermobacteraceae</taxon>
        <taxon>Geothermobacter</taxon>
    </lineage>
</organism>
<sequence length="207" mass="21739">MIVEAWPVGPLQVNAYLVGCPETREAMLIDPGSDPQTLLDGIRKAGVKVRTIVCTHGHFDHIGANRAMVTATGAELCMHAEDVPLIGQATMHASLYGLSTEESPLPDRLLAEGDSVRIGNLSFDVLHVPGHSAGSICLVGGGHAFVGDVLFAGSIGRTDLPGGNFETLVSGIRDKLLVLPDDTLVHPGHGPDTTIGREKAVNPFIRG</sequence>
<keyword evidence="7" id="KW-1185">Reference proteome</keyword>
<keyword evidence="3 6" id="KW-0378">Hydrolase</keyword>
<name>A0A5D3WNB4_9BACT</name>
<reference evidence="6 7" key="1">
    <citation type="submission" date="2019-07" db="EMBL/GenBank/DDBJ databases">
        <title>Genomic Encyclopedia of Type Strains, Phase IV (KMG-IV): sequencing the most valuable type-strain genomes for metagenomic binning, comparative biology and taxonomic classification.</title>
        <authorList>
            <person name="Goeker M."/>
        </authorList>
    </citation>
    <scope>NUCLEOTIDE SEQUENCE [LARGE SCALE GENOMIC DNA]</scope>
    <source>
        <strain evidence="6 7">SS015</strain>
    </source>
</reference>
<evidence type="ECO:0000313" key="7">
    <source>
        <dbReference type="Proteomes" id="UP000324159"/>
    </source>
</evidence>
<protein>
    <submittedName>
        <fullName evidence="6">Glyoxylase-like metal-dependent hydrolase (Beta-lactamase superfamily II)</fullName>
    </submittedName>
</protein>
<dbReference type="InterPro" id="IPR036866">
    <property type="entry name" value="RibonucZ/Hydroxyglut_hydro"/>
</dbReference>
<dbReference type="InterPro" id="IPR001279">
    <property type="entry name" value="Metallo-B-lactamas"/>
</dbReference>
<accession>A0A5D3WNB4</accession>
<proteinExistence type="predicted"/>
<evidence type="ECO:0000256" key="4">
    <source>
        <dbReference type="ARBA" id="ARBA00022833"/>
    </source>
</evidence>
<evidence type="ECO:0000313" key="6">
    <source>
        <dbReference type="EMBL" id="TYO98825.1"/>
    </source>
</evidence>
<dbReference type="SMART" id="SM00849">
    <property type="entry name" value="Lactamase_B"/>
    <property type="match status" value="1"/>
</dbReference>
<evidence type="ECO:0000256" key="2">
    <source>
        <dbReference type="ARBA" id="ARBA00022723"/>
    </source>
</evidence>
<evidence type="ECO:0000259" key="5">
    <source>
        <dbReference type="SMART" id="SM00849"/>
    </source>
</evidence>
<comment type="caution">
    <text evidence="6">The sequence shown here is derived from an EMBL/GenBank/DDBJ whole genome shotgun (WGS) entry which is preliminary data.</text>
</comment>
<dbReference type="InterPro" id="IPR051453">
    <property type="entry name" value="MBL_Glyoxalase_II"/>
</dbReference>
<dbReference type="Proteomes" id="UP000324159">
    <property type="component" value="Unassembled WGS sequence"/>
</dbReference>
<dbReference type="SUPFAM" id="SSF56281">
    <property type="entry name" value="Metallo-hydrolase/oxidoreductase"/>
    <property type="match status" value="1"/>
</dbReference>
<evidence type="ECO:0000256" key="1">
    <source>
        <dbReference type="ARBA" id="ARBA00001947"/>
    </source>
</evidence>
<feature type="domain" description="Metallo-beta-lactamase" evidence="5">
    <location>
        <begin position="12"/>
        <end position="189"/>
    </location>
</feature>